<evidence type="ECO:0000313" key="2">
    <source>
        <dbReference type="EMBL" id="KAK2729279.1"/>
    </source>
</evidence>
<gene>
    <name evidence="2" type="ORF">CKAH01_10367</name>
</gene>
<proteinExistence type="predicted"/>
<dbReference type="Proteomes" id="UP001281614">
    <property type="component" value="Unassembled WGS sequence"/>
</dbReference>
<dbReference type="AlphaFoldDB" id="A0AAD9XW42"/>
<keyword evidence="3" id="KW-1185">Reference proteome</keyword>
<name>A0AAD9XW42_COLKA</name>
<feature type="compositionally biased region" description="Polar residues" evidence="1">
    <location>
        <begin position="24"/>
        <end position="33"/>
    </location>
</feature>
<dbReference type="EMBL" id="VYYT01000810">
    <property type="protein sequence ID" value="KAK2729279.1"/>
    <property type="molecule type" value="Genomic_DNA"/>
</dbReference>
<feature type="region of interest" description="Disordered" evidence="1">
    <location>
        <begin position="1"/>
        <end position="86"/>
    </location>
</feature>
<accession>A0AAD9XW42</accession>
<reference evidence="2" key="1">
    <citation type="submission" date="2023-02" db="EMBL/GenBank/DDBJ databases">
        <title>Colletotrichum kahawae CIFC_Que2 genome sequencing and assembly.</title>
        <authorList>
            <person name="Baroncelli R."/>
        </authorList>
    </citation>
    <scope>NUCLEOTIDE SEQUENCE</scope>
    <source>
        <strain evidence="2">CIFC_Que2</strain>
    </source>
</reference>
<sequence>MITLLTDATDLAGPTHRGHPNAGESASVNPASTDSEELDDSTGSTSESFRLSPTPPPCSIAGSRTSREVSPGRSSSDRFNLGATPESLLGDQIRSGSMLENNPSNAAEASVSVLAGALLDFGMVCGRSIGLLKGSKILVETQMMDLRAEMDKAWPTIGEGRNCGRGFDEIESDLKQLVELKNWHRQGCSRRRKQVSNLPLGLH</sequence>
<protein>
    <submittedName>
        <fullName evidence="2">Uncharacterized protein</fullName>
    </submittedName>
</protein>
<comment type="caution">
    <text evidence="2">The sequence shown here is derived from an EMBL/GenBank/DDBJ whole genome shotgun (WGS) entry which is preliminary data.</text>
</comment>
<organism evidence="2 3">
    <name type="scientific">Colletotrichum kahawae</name>
    <name type="common">Coffee berry disease fungus</name>
    <dbReference type="NCBI Taxonomy" id="34407"/>
    <lineage>
        <taxon>Eukaryota</taxon>
        <taxon>Fungi</taxon>
        <taxon>Dikarya</taxon>
        <taxon>Ascomycota</taxon>
        <taxon>Pezizomycotina</taxon>
        <taxon>Sordariomycetes</taxon>
        <taxon>Hypocreomycetidae</taxon>
        <taxon>Glomerellales</taxon>
        <taxon>Glomerellaceae</taxon>
        <taxon>Colletotrichum</taxon>
        <taxon>Colletotrichum gloeosporioides species complex</taxon>
    </lineage>
</organism>
<evidence type="ECO:0000256" key="1">
    <source>
        <dbReference type="SAM" id="MobiDB-lite"/>
    </source>
</evidence>
<evidence type="ECO:0000313" key="3">
    <source>
        <dbReference type="Proteomes" id="UP001281614"/>
    </source>
</evidence>
<feature type="compositionally biased region" description="Polar residues" evidence="1">
    <location>
        <begin position="41"/>
        <end position="51"/>
    </location>
</feature>